<dbReference type="Proteomes" id="UP001477870">
    <property type="component" value="Unassembled WGS sequence"/>
</dbReference>
<evidence type="ECO:0000256" key="2">
    <source>
        <dbReference type="ARBA" id="ARBA00022475"/>
    </source>
</evidence>
<feature type="domain" description="VTT" evidence="7">
    <location>
        <begin position="95"/>
        <end position="209"/>
    </location>
</feature>
<evidence type="ECO:0000313" key="8">
    <source>
        <dbReference type="EMBL" id="MEM5502922.1"/>
    </source>
</evidence>
<evidence type="ECO:0000256" key="1">
    <source>
        <dbReference type="ARBA" id="ARBA00004651"/>
    </source>
</evidence>
<feature type="transmembrane region" description="Helical" evidence="6">
    <location>
        <begin position="189"/>
        <end position="207"/>
    </location>
</feature>
<name>A0ABU9T9W4_9HYPH</name>
<evidence type="ECO:0000256" key="3">
    <source>
        <dbReference type="ARBA" id="ARBA00022692"/>
    </source>
</evidence>
<keyword evidence="3 6" id="KW-0812">Transmembrane</keyword>
<comment type="similarity">
    <text evidence="6">Belongs to the TVP38/TMEM64 family.</text>
</comment>
<dbReference type="Pfam" id="PF09335">
    <property type="entry name" value="VTT_dom"/>
    <property type="match status" value="1"/>
</dbReference>
<keyword evidence="5 6" id="KW-0472">Membrane</keyword>
<accession>A0ABU9T9W4</accession>
<keyword evidence="2 6" id="KW-1003">Cell membrane</keyword>
<evidence type="ECO:0000256" key="4">
    <source>
        <dbReference type="ARBA" id="ARBA00022989"/>
    </source>
</evidence>
<proteinExistence type="inferred from homology"/>
<dbReference type="RefSeq" id="WP_342849121.1">
    <property type="nucleotide sequence ID" value="NZ_JBBMQO010000008.1"/>
</dbReference>
<dbReference type="InterPro" id="IPR032816">
    <property type="entry name" value="VTT_dom"/>
</dbReference>
<evidence type="ECO:0000256" key="6">
    <source>
        <dbReference type="RuleBase" id="RU366058"/>
    </source>
</evidence>
<feature type="transmembrane region" description="Helical" evidence="6">
    <location>
        <begin position="227"/>
        <end position="252"/>
    </location>
</feature>
<keyword evidence="4 6" id="KW-1133">Transmembrane helix</keyword>
<feature type="transmembrane region" description="Helical" evidence="6">
    <location>
        <begin position="104"/>
        <end position="130"/>
    </location>
</feature>
<comment type="subcellular location">
    <subcellularLocation>
        <location evidence="1 6">Cell membrane</location>
        <topology evidence="1 6">Multi-pass membrane protein</topology>
    </subcellularLocation>
</comment>
<dbReference type="PANTHER" id="PTHR12677">
    <property type="entry name" value="GOLGI APPARATUS MEMBRANE PROTEIN TVP38-RELATED"/>
    <property type="match status" value="1"/>
</dbReference>
<sequence length="259" mass="27573">MTDTSMVMTQKTKDVRGDGIAKSKAAAWKRYLPVAVILGGLGLGYAFGLNEYFSLSFLAEQREALSAYVEANYVRALLSFGALYAVATAFSFPAASILTIFGGFLFGWLVGGIVVAISATLGATVLFIAAKTAFGDFLKEKVGGRVKNLADGFEKNAFTYLIVLRIAPILPFFIMNIAPALFNVPLRSYVAGTFIGILPGVFAYAYLGQGVESVLIAAQESGQEASVADLVTTEITLAFAALAIVAVIPTIVKKLRRRN</sequence>
<feature type="transmembrane region" description="Helical" evidence="6">
    <location>
        <begin position="31"/>
        <end position="53"/>
    </location>
</feature>
<dbReference type="EMBL" id="JBBMQO010000008">
    <property type="protein sequence ID" value="MEM5502922.1"/>
    <property type="molecule type" value="Genomic_DNA"/>
</dbReference>
<gene>
    <name evidence="8" type="ORF">WNY59_15120</name>
</gene>
<evidence type="ECO:0000256" key="5">
    <source>
        <dbReference type="ARBA" id="ARBA00023136"/>
    </source>
</evidence>
<reference evidence="8 9" key="1">
    <citation type="submission" date="2024-03" db="EMBL/GenBank/DDBJ databases">
        <title>Community enrichment and isolation of bacterial strains for fucoidan degradation.</title>
        <authorList>
            <person name="Sichert A."/>
        </authorList>
    </citation>
    <scope>NUCLEOTIDE SEQUENCE [LARGE SCALE GENOMIC DNA]</scope>
    <source>
        <strain evidence="8 9">AS62</strain>
    </source>
</reference>
<protein>
    <recommendedName>
        <fullName evidence="6">TVP38/TMEM64 family membrane protein</fullName>
    </recommendedName>
</protein>
<dbReference type="InterPro" id="IPR015414">
    <property type="entry name" value="TMEM64"/>
</dbReference>
<feature type="transmembrane region" description="Helical" evidence="6">
    <location>
        <begin position="73"/>
        <end position="92"/>
    </location>
</feature>
<organism evidence="8 9">
    <name type="scientific">Ahrensia kielensis</name>
    <dbReference type="NCBI Taxonomy" id="76980"/>
    <lineage>
        <taxon>Bacteria</taxon>
        <taxon>Pseudomonadati</taxon>
        <taxon>Pseudomonadota</taxon>
        <taxon>Alphaproteobacteria</taxon>
        <taxon>Hyphomicrobiales</taxon>
        <taxon>Ahrensiaceae</taxon>
        <taxon>Ahrensia</taxon>
    </lineage>
</organism>
<keyword evidence="9" id="KW-1185">Reference proteome</keyword>
<evidence type="ECO:0000259" key="7">
    <source>
        <dbReference type="Pfam" id="PF09335"/>
    </source>
</evidence>
<dbReference type="PANTHER" id="PTHR12677:SF59">
    <property type="entry name" value="GOLGI APPARATUS MEMBRANE PROTEIN TVP38-RELATED"/>
    <property type="match status" value="1"/>
</dbReference>
<evidence type="ECO:0000313" key="9">
    <source>
        <dbReference type="Proteomes" id="UP001477870"/>
    </source>
</evidence>
<comment type="caution">
    <text evidence="8">The sequence shown here is derived from an EMBL/GenBank/DDBJ whole genome shotgun (WGS) entry which is preliminary data.</text>
</comment>
<feature type="transmembrane region" description="Helical" evidence="6">
    <location>
        <begin position="157"/>
        <end position="182"/>
    </location>
</feature>